<reference evidence="5" key="1">
    <citation type="submission" date="2017-09" db="EMBL/GenBank/DDBJ databases">
        <authorList>
            <person name="Varghese N."/>
            <person name="Submissions S."/>
        </authorList>
    </citation>
    <scope>NUCLEOTIDE SEQUENCE [LARGE SCALE GENOMIC DNA]</scope>
    <source>
        <strain evidence="5">CGMCC 1.12803</strain>
    </source>
</reference>
<gene>
    <name evidence="4" type="ORF">SAMN06297358_0879</name>
</gene>
<name>A0A285ZT92_9SPHI</name>
<feature type="domain" description="Response regulatory" evidence="3">
    <location>
        <begin position="4"/>
        <end position="118"/>
    </location>
</feature>
<feature type="modified residue" description="4-aspartylphosphate" evidence="2">
    <location>
        <position position="53"/>
    </location>
</feature>
<dbReference type="InterPro" id="IPR011006">
    <property type="entry name" value="CheY-like_superfamily"/>
</dbReference>
<keyword evidence="1 2" id="KW-0597">Phosphoprotein</keyword>
<dbReference type="PROSITE" id="PS50110">
    <property type="entry name" value="RESPONSE_REGULATORY"/>
    <property type="match status" value="1"/>
</dbReference>
<sequence length="119" mass="13157">MKKKVWVIEDDPDIGEVISLLLTDEGYDVSLFPNATTFKESLPNADADVMVMDVMLPDGNGIDLCHGVKTSTSLAHVPVLMMSANKGLADLNGYYHADDFIAKPFDIDEMVRKVRRLTV</sequence>
<dbReference type="OrthoDB" id="5432534at2"/>
<dbReference type="Gene3D" id="3.40.50.2300">
    <property type="match status" value="1"/>
</dbReference>
<dbReference type="Proteomes" id="UP000219281">
    <property type="component" value="Unassembled WGS sequence"/>
</dbReference>
<proteinExistence type="predicted"/>
<protein>
    <submittedName>
        <fullName evidence="4">Response regulator receiver domain-containing protein</fullName>
    </submittedName>
</protein>
<dbReference type="EMBL" id="OCMT01000001">
    <property type="protein sequence ID" value="SOD12846.1"/>
    <property type="molecule type" value="Genomic_DNA"/>
</dbReference>
<keyword evidence="5" id="KW-1185">Reference proteome</keyword>
<dbReference type="SUPFAM" id="SSF52172">
    <property type="entry name" value="CheY-like"/>
    <property type="match status" value="1"/>
</dbReference>
<accession>A0A285ZT92</accession>
<dbReference type="RefSeq" id="WP_097129085.1">
    <property type="nucleotide sequence ID" value="NZ_OCMT01000001.1"/>
</dbReference>
<evidence type="ECO:0000313" key="4">
    <source>
        <dbReference type="EMBL" id="SOD12846.1"/>
    </source>
</evidence>
<evidence type="ECO:0000256" key="2">
    <source>
        <dbReference type="PROSITE-ProRule" id="PRU00169"/>
    </source>
</evidence>
<dbReference type="PANTHER" id="PTHR44591:SF3">
    <property type="entry name" value="RESPONSE REGULATORY DOMAIN-CONTAINING PROTEIN"/>
    <property type="match status" value="1"/>
</dbReference>
<dbReference type="InterPro" id="IPR001789">
    <property type="entry name" value="Sig_transdc_resp-reg_receiver"/>
</dbReference>
<dbReference type="PANTHER" id="PTHR44591">
    <property type="entry name" value="STRESS RESPONSE REGULATOR PROTEIN 1"/>
    <property type="match status" value="1"/>
</dbReference>
<organism evidence="4 5">
    <name type="scientific">Pedobacter xixiisoli</name>
    <dbReference type="NCBI Taxonomy" id="1476464"/>
    <lineage>
        <taxon>Bacteria</taxon>
        <taxon>Pseudomonadati</taxon>
        <taxon>Bacteroidota</taxon>
        <taxon>Sphingobacteriia</taxon>
        <taxon>Sphingobacteriales</taxon>
        <taxon>Sphingobacteriaceae</taxon>
        <taxon>Pedobacter</taxon>
    </lineage>
</organism>
<dbReference type="InterPro" id="IPR050595">
    <property type="entry name" value="Bact_response_regulator"/>
</dbReference>
<dbReference type="SMART" id="SM00448">
    <property type="entry name" value="REC"/>
    <property type="match status" value="1"/>
</dbReference>
<dbReference type="AlphaFoldDB" id="A0A285ZT92"/>
<dbReference type="Pfam" id="PF00072">
    <property type="entry name" value="Response_reg"/>
    <property type="match status" value="1"/>
</dbReference>
<dbReference type="GO" id="GO:0000160">
    <property type="term" value="P:phosphorelay signal transduction system"/>
    <property type="evidence" value="ECO:0007669"/>
    <property type="project" value="InterPro"/>
</dbReference>
<evidence type="ECO:0000256" key="1">
    <source>
        <dbReference type="ARBA" id="ARBA00022553"/>
    </source>
</evidence>
<evidence type="ECO:0000259" key="3">
    <source>
        <dbReference type="PROSITE" id="PS50110"/>
    </source>
</evidence>
<evidence type="ECO:0000313" key="5">
    <source>
        <dbReference type="Proteomes" id="UP000219281"/>
    </source>
</evidence>